<proteinExistence type="predicted"/>
<protein>
    <recommendedName>
        <fullName evidence="1">Protein UNC80 central region domain-containing protein</fullName>
    </recommendedName>
</protein>
<gene>
    <name evidence="2" type="ORF">BYL167_LOCUS34794</name>
    <name evidence="3" type="ORF">BYL167_LOCUS48697</name>
</gene>
<evidence type="ECO:0000313" key="3">
    <source>
        <dbReference type="EMBL" id="CAF4814284.1"/>
    </source>
</evidence>
<dbReference type="EMBL" id="CAJOBH010143041">
    <property type="protein sequence ID" value="CAF4814284.1"/>
    <property type="molecule type" value="Genomic_DNA"/>
</dbReference>
<dbReference type="AlphaFoldDB" id="A0A8S3BL45"/>
<sequence length="38" mass="4106">MGLLRLHCLLQSSPPGSLPDPQFLHNLLVLDAPIISKA</sequence>
<accession>A0A8S3BL45</accession>
<evidence type="ECO:0000259" key="1">
    <source>
        <dbReference type="Pfam" id="PF19424"/>
    </source>
</evidence>
<dbReference type="Pfam" id="PF19424">
    <property type="entry name" value="UNC80"/>
    <property type="match status" value="1"/>
</dbReference>
<feature type="domain" description="Protein UNC80 central region" evidence="1">
    <location>
        <begin position="2"/>
        <end position="38"/>
    </location>
</feature>
<dbReference type="InterPro" id="IPR045852">
    <property type="entry name" value="UNC80_central"/>
</dbReference>
<dbReference type="Proteomes" id="UP000681967">
    <property type="component" value="Unassembled WGS sequence"/>
</dbReference>
<evidence type="ECO:0000313" key="2">
    <source>
        <dbReference type="EMBL" id="CAF4473803.1"/>
    </source>
</evidence>
<name>A0A8S3BL45_9BILA</name>
<evidence type="ECO:0000313" key="4">
    <source>
        <dbReference type="Proteomes" id="UP000681967"/>
    </source>
</evidence>
<organism evidence="3 4">
    <name type="scientific">Rotaria magnacalcarata</name>
    <dbReference type="NCBI Taxonomy" id="392030"/>
    <lineage>
        <taxon>Eukaryota</taxon>
        <taxon>Metazoa</taxon>
        <taxon>Spiralia</taxon>
        <taxon>Gnathifera</taxon>
        <taxon>Rotifera</taxon>
        <taxon>Eurotatoria</taxon>
        <taxon>Bdelloidea</taxon>
        <taxon>Philodinida</taxon>
        <taxon>Philodinidae</taxon>
        <taxon>Rotaria</taxon>
    </lineage>
</organism>
<reference evidence="3" key="1">
    <citation type="submission" date="2021-02" db="EMBL/GenBank/DDBJ databases">
        <authorList>
            <person name="Nowell W R."/>
        </authorList>
    </citation>
    <scope>NUCLEOTIDE SEQUENCE</scope>
</reference>
<feature type="non-terminal residue" evidence="3">
    <location>
        <position position="1"/>
    </location>
</feature>
<dbReference type="EMBL" id="CAJOBH010071416">
    <property type="protein sequence ID" value="CAF4473803.1"/>
    <property type="molecule type" value="Genomic_DNA"/>
</dbReference>
<comment type="caution">
    <text evidence="3">The sequence shown here is derived from an EMBL/GenBank/DDBJ whole genome shotgun (WGS) entry which is preliminary data.</text>
</comment>